<reference evidence="3 4" key="1">
    <citation type="submission" date="2020-06" db="EMBL/GenBank/DDBJ databases">
        <title>Nonomuraea sp. SMC257, a novel actinomycete isolated from soil.</title>
        <authorList>
            <person name="Chanama M."/>
        </authorList>
    </citation>
    <scope>NUCLEOTIDE SEQUENCE [LARGE SCALE GENOMIC DNA]</scope>
    <source>
        <strain evidence="3 4">SMC257</strain>
    </source>
</reference>
<dbReference type="InterPro" id="IPR050623">
    <property type="entry name" value="Glucan_succinyl_AcylTrfase"/>
</dbReference>
<comment type="caution">
    <text evidence="3">The sequence shown here is derived from an EMBL/GenBank/DDBJ whole genome shotgun (WGS) entry which is preliminary data.</text>
</comment>
<keyword evidence="3" id="KW-0012">Acyltransferase</keyword>
<feature type="domain" description="Acyltransferase 3" evidence="2">
    <location>
        <begin position="10"/>
        <end position="379"/>
    </location>
</feature>
<feature type="transmembrane region" description="Helical" evidence="1">
    <location>
        <begin position="92"/>
        <end position="110"/>
    </location>
</feature>
<dbReference type="PANTHER" id="PTHR36927">
    <property type="entry name" value="BLR4337 PROTEIN"/>
    <property type="match status" value="1"/>
</dbReference>
<dbReference type="AlphaFoldDB" id="A0A7Y6M7G1"/>
<feature type="transmembrane region" description="Helical" evidence="1">
    <location>
        <begin position="153"/>
        <end position="173"/>
    </location>
</feature>
<dbReference type="RefSeq" id="WP_175593781.1">
    <property type="nucleotide sequence ID" value="NZ_JABWGN010000015.1"/>
</dbReference>
<dbReference type="Pfam" id="PF01757">
    <property type="entry name" value="Acyl_transf_3"/>
    <property type="match status" value="1"/>
</dbReference>
<keyword evidence="1" id="KW-0472">Membrane</keyword>
<sequence length="405" mass="44743">MGGDGTGRRAELDFVRVLVVVGLVLFHSSLVFDASDDFYVKNAETTGITTIFAGFGVLWAMPLLFLIAGFGAWHSLRRRGPGGFVLERLRRIGVPLVFGTTVLVPVPQWLRLRADPAYHESYLEFLPRFFHIRVEPWEFPFVLQGDSFETGHLWFLLLLLTFALMLAPVVRWFPASRARALGERLAAVGRRRGAALLPALPLALVSAVLGLEEEYAGWSRWAYLVFFCYGVVLASDGRLRDALRRDTRAAVVCGLLLPAVGLPLFLVAEGDAFTDLTPMAMTARALYGAAGWCWLVVIMSLLQRRRPASGNGTSGDGTSGGGSGRRLYAYLSEGVLPLYVLHQPIVVVVAFWVVRWPVPGPVKFVAIVLVSLVLILAAYDLLVRRAEVTRFLFGMRPARRARRSS</sequence>
<proteinExistence type="predicted"/>
<accession>A0A7Y6M7G1</accession>
<feature type="transmembrane region" description="Helical" evidence="1">
    <location>
        <begin position="12"/>
        <end position="31"/>
    </location>
</feature>
<name>A0A7Y6M7G1_9ACTN</name>
<keyword evidence="1" id="KW-1133">Transmembrane helix</keyword>
<evidence type="ECO:0000313" key="3">
    <source>
        <dbReference type="EMBL" id="NUW36319.1"/>
    </source>
</evidence>
<feature type="transmembrane region" description="Helical" evidence="1">
    <location>
        <begin position="217"/>
        <end position="235"/>
    </location>
</feature>
<keyword evidence="3" id="KW-0808">Transferase</keyword>
<feature type="transmembrane region" description="Helical" evidence="1">
    <location>
        <begin position="285"/>
        <end position="302"/>
    </location>
</feature>
<dbReference type="PANTHER" id="PTHR36927:SF3">
    <property type="entry name" value="GLUCANS BIOSYNTHESIS PROTEIN C"/>
    <property type="match status" value="1"/>
</dbReference>
<dbReference type="InterPro" id="IPR002656">
    <property type="entry name" value="Acyl_transf_3_dom"/>
</dbReference>
<evidence type="ECO:0000313" key="4">
    <source>
        <dbReference type="Proteomes" id="UP000586042"/>
    </source>
</evidence>
<keyword evidence="4" id="KW-1185">Reference proteome</keyword>
<organism evidence="3 4">
    <name type="scientific">Nonomuraea montanisoli</name>
    <dbReference type="NCBI Taxonomy" id="2741721"/>
    <lineage>
        <taxon>Bacteria</taxon>
        <taxon>Bacillati</taxon>
        <taxon>Actinomycetota</taxon>
        <taxon>Actinomycetes</taxon>
        <taxon>Streptosporangiales</taxon>
        <taxon>Streptosporangiaceae</taxon>
        <taxon>Nonomuraea</taxon>
    </lineage>
</organism>
<dbReference type="Proteomes" id="UP000586042">
    <property type="component" value="Unassembled WGS sequence"/>
</dbReference>
<feature type="transmembrane region" description="Helical" evidence="1">
    <location>
        <begin position="51"/>
        <end position="72"/>
    </location>
</feature>
<dbReference type="GO" id="GO:0016747">
    <property type="term" value="F:acyltransferase activity, transferring groups other than amino-acyl groups"/>
    <property type="evidence" value="ECO:0007669"/>
    <property type="project" value="InterPro"/>
</dbReference>
<feature type="transmembrane region" description="Helical" evidence="1">
    <location>
        <begin position="335"/>
        <end position="358"/>
    </location>
</feature>
<feature type="transmembrane region" description="Helical" evidence="1">
    <location>
        <begin position="364"/>
        <end position="383"/>
    </location>
</feature>
<protein>
    <submittedName>
        <fullName evidence="3">Acyltransferase family protein</fullName>
    </submittedName>
</protein>
<dbReference type="EMBL" id="JABWGN010000015">
    <property type="protein sequence ID" value="NUW36319.1"/>
    <property type="molecule type" value="Genomic_DNA"/>
</dbReference>
<keyword evidence="1" id="KW-0812">Transmembrane</keyword>
<feature type="transmembrane region" description="Helical" evidence="1">
    <location>
        <begin position="194"/>
        <end position="211"/>
    </location>
</feature>
<gene>
    <name evidence="3" type="ORF">HTZ77_33660</name>
</gene>
<feature type="transmembrane region" description="Helical" evidence="1">
    <location>
        <begin position="247"/>
        <end position="265"/>
    </location>
</feature>
<evidence type="ECO:0000256" key="1">
    <source>
        <dbReference type="SAM" id="Phobius"/>
    </source>
</evidence>
<evidence type="ECO:0000259" key="2">
    <source>
        <dbReference type="Pfam" id="PF01757"/>
    </source>
</evidence>